<accession>A0A7I8IS55</accession>
<dbReference type="Pfam" id="PF00488">
    <property type="entry name" value="MutS_V"/>
    <property type="match status" value="1"/>
</dbReference>
<gene>
    <name evidence="8" type="ORF">SI7747_06007239</name>
</gene>
<protein>
    <recommendedName>
        <fullName evidence="7">DNA mismatch repair proteins mutS family domain-containing protein</fullName>
    </recommendedName>
</protein>
<dbReference type="SMART" id="SM00534">
    <property type="entry name" value="MUTSac"/>
    <property type="match status" value="1"/>
</dbReference>
<organism evidence="8">
    <name type="scientific">Spirodela intermedia</name>
    <name type="common">Intermediate duckweed</name>
    <dbReference type="NCBI Taxonomy" id="51605"/>
    <lineage>
        <taxon>Eukaryota</taxon>
        <taxon>Viridiplantae</taxon>
        <taxon>Streptophyta</taxon>
        <taxon>Embryophyta</taxon>
        <taxon>Tracheophyta</taxon>
        <taxon>Spermatophyta</taxon>
        <taxon>Magnoliopsida</taxon>
        <taxon>Liliopsida</taxon>
        <taxon>Araceae</taxon>
        <taxon>Lemnoideae</taxon>
        <taxon>Spirodela</taxon>
    </lineage>
</organism>
<dbReference type="EMBL" id="LR743593">
    <property type="protein sequence ID" value="CAA2621125.1"/>
    <property type="molecule type" value="Genomic_DNA"/>
</dbReference>
<feature type="region of interest" description="Disordered" evidence="6">
    <location>
        <begin position="48"/>
        <end position="74"/>
    </location>
</feature>
<evidence type="ECO:0000256" key="5">
    <source>
        <dbReference type="ARBA" id="ARBA00023125"/>
    </source>
</evidence>
<dbReference type="AlphaFoldDB" id="A0A7I8IS55"/>
<evidence type="ECO:0000256" key="1">
    <source>
        <dbReference type="ARBA" id="ARBA00006271"/>
    </source>
</evidence>
<dbReference type="Pfam" id="PF01624">
    <property type="entry name" value="MutS_I"/>
    <property type="match status" value="1"/>
</dbReference>
<feature type="domain" description="DNA mismatch repair proteins mutS family" evidence="7">
    <location>
        <begin position="811"/>
        <end position="827"/>
    </location>
</feature>
<dbReference type="InterPro" id="IPR007860">
    <property type="entry name" value="DNA_mmatch_repair_MutS_con_dom"/>
</dbReference>
<name>A0A7I8IS55_SPIIN</name>
<dbReference type="PANTHER" id="PTHR11361">
    <property type="entry name" value="DNA MISMATCH REPAIR PROTEIN MUTS FAMILY MEMBER"/>
    <property type="match status" value="1"/>
</dbReference>
<reference evidence="8 9" key="1">
    <citation type="submission" date="2019-12" db="EMBL/GenBank/DDBJ databases">
        <authorList>
            <person name="Scholz U."/>
            <person name="Mascher M."/>
            <person name="Fiebig A."/>
        </authorList>
    </citation>
    <scope>NUCLEOTIDE SEQUENCE</scope>
</reference>
<evidence type="ECO:0000256" key="4">
    <source>
        <dbReference type="ARBA" id="ARBA00022840"/>
    </source>
</evidence>
<dbReference type="SUPFAM" id="SSF48334">
    <property type="entry name" value="DNA repair protein MutS, domain III"/>
    <property type="match status" value="1"/>
</dbReference>
<dbReference type="GO" id="GO:0030983">
    <property type="term" value="F:mismatched DNA binding"/>
    <property type="evidence" value="ECO:0007669"/>
    <property type="project" value="InterPro"/>
</dbReference>
<dbReference type="InterPro" id="IPR045076">
    <property type="entry name" value="MutS"/>
</dbReference>
<dbReference type="SMART" id="SM00533">
    <property type="entry name" value="MUTSd"/>
    <property type="match status" value="1"/>
</dbReference>
<dbReference type="Proteomes" id="UP001189122">
    <property type="component" value="Unassembled WGS sequence"/>
</dbReference>
<dbReference type="PANTHER" id="PTHR11361:SF148">
    <property type="entry name" value="DNA MISMATCH REPAIR PROTEIN MSH6"/>
    <property type="match status" value="1"/>
</dbReference>
<dbReference type="GO" id="GO:0032301">
    <property type="term" value="C:MutSalpha complex"/>
    <property type="evidence" value="ECO:0007669"/>
    <property type="project" value="TreeGrafter"/>
</dbReference>
<comment type="similarity">
    <text evidence="1">Belongs to the DNA mismatch repair MutS family.</text>
</comment>
<dbReference type="InterPro" id="IPR016151">
    <property type="entry name" value="DNA_mismatch_repair_MutS_N"/>
</dbReference>
<dbReference type="Gene3D" id="3.30.420.110">
    <property type="entry name" value="MutS, connector domain"/>
    <property type="match status" value="1"/>
</dbReference>
<dbReference type="PROSITE" id="PS00486">
    <property type="entry name" value="DNA_MISMATCH_REPAIR_2"/>
    <property type="match status" value="1"/>
</dbReference>
<dbReference type="EMBL" id="CACRZD030000006">
    <property type="protein sequence ID" value="CAA6660836.1"/>
    <property type="molecule type" value="Genomic_DNA"/>
</dbReference>
<dbReference type="Gene3D" id="1.10.1420.10">
    <property type="match status" value="1"/>
</dbReference>
<dbReference type="InterPro" id="IPR000432">
    <property type="entry name" value="DNA_mismatch_repair_MutS_C"/>
</dbReference>
<keyword evidence="3" id="KW-0227">DNA damage</keyword>
<dbReference type="InterPro" id="IPR007696">
    <property type="entry name" value="DNA_mismatch_repair_MutS_core"/>
</dbReference>
<dbReference type="InterPro" id="IPR036678">
    <property type="entry name" value="MutS_con_dom_sf"/>
</dbReference>
<dbReference type="GO" id="GO:0006298">
    <property type="term" value="P:mismatch repair"/>
    <property type="evidence" value="ECO:0007669"/>
    <property type="project" value="InterPro"/>
</dbReference>
<dbReference type="InterPro" id="IPR036187">
    <property type="entry name" value="DNA_mismatch_repair_MutS_sf"/>
</dbReference>
<dbReference type="Gene3D" id="3.40.1170.10">
    <property type="entry name" value="DNA repair protein MutS, domain I"/>
    <property type="match status" value="1"/>
</dbReference>
<evidence type="ECO:0000313" key="8">
    <source>
        <dbReference type="EMBL" id="CAA2621125.1"/>
    </source>
</evidence>
<evidence type="ECO:0000313" key="9">
    <source>
        <dbReference type="Proteomes" id="UP001189122"/>
    </source>
</evidence>
<dbReference type="InterPro" id="IPR007695">
    <property type="entry name" value="DNA_mismatch_repair_MutS-lik_N"/>
</dbReference>
<dbReference type="SUPFAM" id="SSF52540">
    <property type="entry name" value="P-loop containing nucleoside triphosphate hydrolases"/>
    <property type="match status" value="1"/>
</dbReference>
<dbReference type="GO" id="GO:0005524">
    <property type="term" value="F:ATP binding"/>
    <property type="evidence" value="ECO:0007669"/>
    <property type="project" value="UniProtKB-KW"/>
</dbReference>
<keyword evidence="5" id="KW-0238">DNA-binding</keyword>
<dbReference type="Gene3D" id="3.40.50.300">
    <property type="entry name" value="P-loop containing nucleotide triphosphate hydrolases"/>
    <property type="match status" value="1"/>
</dbReference>
<evidence type="ECO:0000259" key="7">
    <source>
        <dbReference type="PROSITE" id="PS00486"/>
    </source>
</evidence>
<evidence type="ECO:0000256" key="6">
    <source>
        <dbReference type="SAM" id="MobiDB-lite"/>
    </source>
</evidence>
<evidence type="ECO:0000256" key="3">
    <source>
        <dbReference type="ARBA" id="ARBA00022763"/>
    </source>
</evidence>
<dbReference type="InterPro" id="IPR027417">
    <property type="entry name" value="P-loop_NTPase"/>
</dbReference>
<keyword evidence="2" id="KW-0547">Nucleotide-binding</keyword>
<evidence type="ECO:0000256" key="2">
    <source>
        <dbReference type="ARBA" id="ARBA00022741"/>
    </source>
</evidence>
<dbReference type="GO" id="GO:0140664">
    <property type="term" value="F:ATP-dependent DNA damage sensor activity"/>
    <property type="evidence" value="ECO:0007669"/>
    <property type="project" value="InterPro"/>
</dbReference>
<dbReference type="SUPFAM" id="SSF53150">
    <property type="entry name" value="DNA repair protein MutS, domain II"/>
    <property type="match status" value="1"/>
</dbReference>
<sequence length="972" mass="107271">MQRQKSILSFFQRPSPENQFKSGAFSLALRSPLPVPLCTAQGLSRHMLPRLSGGQTPPEKPPRPLIPSRLPTGGSSDVVARPFASIMHKFVKRVKFEANPMGCAFPSLELVSLELEPTTPGPETPAMRRFAPRSKRMQDEVDSVNENQHSLFLESSKRMKLIRESAQNKVADERVSEAAGSKFEWLNPAFIKDANGRRPNDPLYDKKLYTCLLGKFYELYELDAEVGHKELDWRITHSGVGKCKQVGISESGIDDAVQKLISRGYKVGRIEQVETANQAKARGSTSVIQRKLVHVFSRSTMTDGCIGPEAVHLLALKEGNNISKNGKTVYGFAFVDCAALRFWVGSMEDDASCSALGTLLMQVSPREVLYENRGLCVDSEKALRKYASTVDSCSLSGSLLGASEIHELITSKGYFKGSSLSWSSAVGGERHQDLVICALGVLVDHLSRLMLGDLLRNGDILPYHVYGSCLRMDGQTLVNLEIFCNNVNGGLSGTLYKFLDHCLTAPGRRLLRRWICHPLKDVEEVNDRLNVVEAIATNEGLASQISEGLRKLPDLERLLARVKSFGHLVKGLRPGVDLLKVLQEKGCQIPSLSKILNCPAMPELHQFLSVFETAIEASFPDYQNHAVKDGDPEAYRTLAELFCERTAEWARVNHALSCADVLRSFAVAAGISGGPMNRPVLLPPGDDNRGPVLEIRGLWHPYAVGENGDRPVPNDVYLGGHSGRSAGQNPRTLLLTGPNMGGKSTLLRATCLAAVLAQLGCYVPCDSFLLSIVDVMFTRLGAVDRIMSGESTFYVECAETASILQSASQDSLVLLDELGRGTSTFDGYAIAYAVLRHLLEQVDCRLLFATHYHPLTKEFASHPRVNLQHMAYIFRQDGEKELVFLYKLAAGPCPESYGMQVALTAGIPPRWMKASTTESFRSSEARSTFSTLHEVWLRTLLADASDTLLCLWHELRSFCTSQRPQQEIRVNF</sequence>
<dbReference type="Pfam" id="PF05188">
    <property type="entry name" value="MutS_II"/>
    <property type="match status" value="1"/>
</dbReference>
<dbReference type="Pfam" id="PF05192">
    <property type="entry name" value="MutS_III"/>
    <property type="match status" value="1"/>
</dbReference>
<keyword evidence="9" id="KW-1185">Reference proteome</keyword>
<dbReference type="FunFam" id="3.40.50.300:FF:001335">
    <property type="entry name" value="DNA mismatch repair protein"/>
    <property type="match status" value="1"/>
</dbReference>
<dbReference type="SUPFAM" id="SSF55271">
    <property type="entry name" value="DNA repair protein MutS, domain I"/>
    <property type="match status" value="1"/>
</dbReference>
<proteinExistence type="inferred from homology"/>
<keyword evidence="4" id="KW-0067">ATP-binding</keyword>